<dbReference type="Pfam" id="PF00271">
    <property type="entry name" value="Helicase_C"/>
    <property type="match status" value="1"/>
</dbReference>
<dbReference type="FunFam" id="3.40.50.300:FF:001137">
    <property type="entry name" value="DEAD/DEAH box helicase"/>
    <property type="match status" value="1"/>
</dbReference>
<protein>
    <submittedName>
        <fullName evidence="6">DEAD/DEAH box helicase</fullName>
    </submittedName>
</protein>
<dbReference type="InterPro" id="IPR011545">
    <property type="entry name" value="DEAD/DEAH_box_helicase_dom"/>
</dbReference>
<dbReference type="GO" id="GO:0006289">
    <property type="term" value="P:nucleotide-excision repair"/>
    <property type="evidence" value="ECO:0007669"/>
    <property type="project" value="TreeGrafter"/>
</dbReference>
<dbReference type="GO" id="GO:0036297">
    <property type="term" value="P:interstrand cross-link repair"/>
    <property type="evidence" value="ECO:0007669"/>
    <property type="project" value="TreeGrafter"/>
</dbReference>
<organism evidence="6 7">
    <name type="scientific">Amycolatopsis bartoniae</name>
    <dbReference type="NCBI Taxonomy" id="941986"/>
    <lineage>
        <taxon>Bacteria</taxon>
        <taxon>Bacillati</taxon>
        <taxon>Actinomycetota</taxon>
        <taxon>Actinomycetes</taxon>
        <taxon>Pseudonocardiales</taxon>
        <taxon>Pseudonocardiaceae</taxon>
        <taxon>Amycolatopsis</taxon>
    </lineage>
</organism>
<dbReference type="InterPro" id="IPR018973">
    <property type="entry name" value="MZB"/>
</dbReference>
<dbReference type="InterPro" id="IPR014001">
    <property type="entry name" value="Helicase_ATP-bd"/>
</dbReference>
<proteinExistence type="predicted"/>
<evidence type="ECO:0000313" key="7">
    <source>
        <dbReference type="Proteomes" id="UP000658656"/>
    </source>
</evidence>
<dbReference type="PROSITE" id="PS51192">
    <property type="entry name" value="HELICASE_ATP_BIND_1"/>
    <property type="match status" value="1"/>
</dbReference>
<sequence length="922" mass="96117">MAEIERARRLLRRVRAGIPESADPVTHVAEQPARAARCVEWPSWADADVVAALRKSGVHEPWAHQIEAASLAHEGRNVVISTGTASGKSLAYQLPVLSDLLADEKACALYLSPTKALGADQLRSVSELEIDGVRAASYDGDTPMAERDWVRAHARWVFTNPDMLHRGILASHARWARLFRKLSYVVVDECHGYRGVFGSHVALLLRRLQRVARYYGSSPVFVLASATTASPAEFASRLIGQECSAVVEDASPRGARTVALWEPPLLEDFSGENGAPVRRSAGAEAGRILAELVIEGARTLAFVRSRRGAELTALGARRLLSEVDPALAEQVAAYRAGFLPEERRKLERALLSGELLGVATTNALELGVDIAGLDAVVLAGYPGTLASFWQQAGRAGRSGDEALVVFVARDDPLDTYLVHHPAAILERPVETAVLDPANPYVLAPQLACAAAELPLTTKELDAFGGEAARSVLDALVADKLLRRRPSGWYWTSRDRPQYEVDIRGSGGDQIAVVEADTSRLLGTVDPGSACTTVHPGAVYLHQGSSYVVAELDLEAGVALVHAEDPEWTTSAREVADISVLTVQERVDYDGVTVCLGDVAVTSQVVGYLRRRPSGEILDQVPLDLPAQRLETRAVWYTISDELLSAVPDAAGHPDDTASGDAAEVPGDAAGVPGDGRTFGDASGRPGEDGASGHAVERPGGTLPDAAGTAAASQPPAAPAASQLPTSGAAQPSATAAPGPSATGATGLPASGASRLPASGKAPESAFSPNGTVRSGRTPGGAGLVPARIPGALHAAEHAAIGLLPLFATCDRWDIGGVSTALHADTGEATVFVHDGHPGGAGFADRGFAALVPWLVATREAIVSCECPAGCPSCVQSPKCGNGNDPLDKAGAVAVLDTVLGAVQHGIRRDHVVVQAADAAATS</sequence>
<dbReference type="Pfam" id="PF22982">
    <property type="entry name" value="WHD_HRQ1"/>
    <property type="match status" value="1"/>
</dbReference>
<dbReference type="InterPro" id="IPR001650">
    <property type="entry name" value="Helicase_C-like"/>
</dbReference>
<dbReference type="SUPFAM" id="SSF52540">
    <property type="entry name" value="P-loop containing nucleoside triphosphate hydrolases"/>
    <property type="match status" value="1"/>
</dbReference>
<evidence type="ECO:0000256" key="3">
    <source>
        <dbReference type="SAM" id="MobiDB-lite"/>
    </source>
</evidence>
<dbReference type="SMART" id="SM00490">
    <property type="entry name" value="HELICc"/>
    <property type="match status" value="1"/>
</dbReference>
<evidence type="ECO:0000256" key="2">
    <source>
        <dbReference type="ARBA" id="ARBA00022840"/>
    </source>
</evidence>
<dbReference type="AlphaFoldDB" id="A0A8H9M7J2"/>
<dbReference type="PROSITE" id="PS51194">
    <property type="entry name" value="HELICASE_CTER"/>
    <property type="match status" value="1"/>
</dbReference>
<evidence type="ECO:0000313" key="6">
    <source>
        <dbReference type="EMBL" id="GHF74843.1"/>
    </source>
</evidence>
<dbReference type="EMBL" id="BNAV01000010">
    <property type="protein sequence ID" value="GHF74843.1"/>
    <property type="molecule type" value="Genomic_DNA"/>
</dbReference>
<dbReference type="GO" id="GO:0043138">
    <property type="term" value="F:3'-5' DNA helicase activity"/>
    <property type="evidence" value="ECO:0007669"/>
    <property type="project" value="TreeGrafter"/>
</dbReference>
<keyword evidence="7" id="KW-1185">Reference proteome</keyword>
<dbReference type="InterPro" id="IPR055227">
    <property type="entry name" value="HRQ1_WHD"/>
</dbReference>
<dbReference type="Pfam" id="PF09369">
    <property type="entry name" value="MZB"/>
    <property type="match status" value="1"/>
</dbReference>
<keyword evidence="6" id="KW-0347">Helicase</keyword>
<dbReference type="Pfam" id="PF00270">
    <property type="entry name" value="DEAD"/>
    <property type="match status" value="1"/>
</dbReference>
<keyword evidence="6" id="KW-0378">Hydrolase</keyword>
<dbReference type="NCBIfam" id="TIGR03817">
    <property type="entry name" value="DECH_helic"/>
    <property type="match status" value="1"/>
</dbReference>
<reference evidence="6" key="1">
    <citation type="journal article" date="2014" name="Int. J. Syst. Evol. Microbiol.">
        <title>Complete genome sequence of Corynebacterium casei LMG S-19264T (=DSM 44701T), isolated from a smear-ripened cheese.</title>
        <authorList>
            <consortium name="US DOE Joint Genome Institute (JGI-PGF)"/>
            <person name="Walter F."/>
            <person name="Albersmeier A."/>
            <person name="Kalinowski J."/>
            <person name="Ruckert C."/>
        </authorList>
    </citation>
    <scope>NUCLEOTIDE SEQUENCE</scope>
    <source>
        <strain evidence="6">CGMCC 4.7679</strain>
    </source>
</reference>
<dbReference type="CDD" id="cd17923">
    <property type="entry name" value="DEXHc_Hrq1-like"/>
    <property type="match status" value="1"/>
</dbReference>
<gene>
    <name evidence="6" type="ORF">GCM10017566_55850</name>
</gene>
<dbReference type="GO" id="GO:0003676">
    <property type="term" value="F:nucleic acid binding"/>
    <property type="evidence" value="ECO:0007669"/>
    <property type="project" value="InterPro"/>
</dbReference>
<dbReference type="PANTHER" id="PTHR47957:SF3">
    <property type="entry name" value="ATP-DEPENDENT HELICASE HRQ1"/>
    <property type="match status" value="1"/>
</dbReference>
<evidence type="ECO:0000259" key="5">
    <source>
        <dbReference type="PROSITE" id="PS51194"/>
    </source>
</evidence>
<feature type="region of interest" description="Disordered" evidence="3">
    <location>
        <begin position="647"/>
        <end position="781"/>
    </location>
</feature>
<dbReference type="SMART" id="SM00487">
    <property type="entry name" value="DEXDc"/>
    <property type="match status" value="1"/>
</dbReference>
<comment type="caution">
    <text evidence="6">The sequence shown here is derived from an EMBL/GenBank/DDBJ whole genome shotgun (WGS) entry which is preliminary data.</text>
</comment>
<evidence type="ECO:0000259" key="4">
    <source>
        <dbReference type="PROSITE" id="PS51192"/>
    </source>
</evidence>
<dbReference type="CDD" id="cd18797">
    <property type="entry name" value="SF2_C_Hrq"/>
    <property type="match status" value="1"/>
</dbReference>
<feature type="domain" description="Helicase C-terminal" evidence="5">
    <location>
        <begin position="287"/>
        <end position="440"/>
    </location>
</feature>
<dbReference type="InterPro" id="IPR022307">
    <property type="entry name" value="Helicase_put_actinobac"/>
</dbReference>
<feature type="domain" description="Helicase ATP-binding" evidence="4">
    <location>
        <begin position="69"/>
        <end position="246"/>
    </location>
</feature>
<feature type="compositionally biased region" description="Low complexity" evidence="3">
    <location>
        <begin position="703"/>
        <end position="746"/>
    </location>
</feature>
<keyword evidence="1" id="KW-0547">Nucleotide-binding</keyword>
<evidence type="ECO:0000256" key="1">
    <source>
        <dbReference type="ARBA" id="ARBA00022741"/>
    </source>
</evidence>
<name>A0A8H9M7J2_9PSEU</name>
<accession>A0A8H9M7J2</accession>
<dbReference type="Proteomes" id="UP000658656">
    <property type="component" value="Unassembled WGS sequence"/>
</dbReference>
<dbReference type="Gene3D" id="3.40.50.300">
    <property type="entry name" value="P-loop containing nucleotide triphosphate hydrolases"/>
    <property type="match status" value="2"/>
</dbReference>
<reference evidence="6" key="2">
    <citation type="submission" date="2020-09" db="EMBL/GenBank/DDBJ databases">
        <authorList>
            <person name="Sun Q."/>
            <person name="Zhou Y."/>
        </authorList>
    </citation>
    <scope>NUCLEOTIDE SEQUENCE</scope>
    <source>
        <strain evidence="6">CGMCC 4.7679</strain>
    </source>
</reference>
<keyword evidence="2" id="KW-0067">ATP-binding</keyword>
<dbReference type="GO" id="GO:0005524">
    <property type="term" value="F:ATP binding"/>
    <property type="evidence" value="ECO:0007669"/>
    <property type="project" value="UniProtKB-KW"/>
</dbReference>
<dbReference type="InterPro" id="IPR027417">
    <property type="entry name" value="P-loop_NTPase"/>
</dbReference>
<dbReference type="PANTHER" id="PTHR47957">
    <property type="entry name" value="ATP-DEPENDENT HELICASE HRQ1"/>
    <property type="match status" value="1"/>
</dbReference>